<reference evidence="5" key="1">
    <citation type="journal article" date="2019" name="Int. J. Syst. Evol. Microbiol.">
        <title>The Global Catalogue of Microorganisms (GCM) 10K type strain sequencing project: providing services to taxonomists for standard genome sequencing and annotation.</title>
        <authorList>
            <consortium name="The Broad Institute Genomics Platform"/>
            <consortium name="The Broad Institute Genome Sequencing Center for Infectious Disease"/>
            <person name="Wu L."/>
            <person name="Ma J."/>
        </authorList>
    </citation>
    <scope>NUCLEOTIDE SEQUENCE [LARGE SCALE GENOMIC DNA]</scope>
    <source>
        <strain evidence="5">CGMCC 1.18578</strain>
    </source>
</reference>
<evidence type="ECO:0000259" key="3">
    <source>
        <dbReference type="Pfam" id="PF13472"/>
    </source>
</evidence>
<feature type="region of interest" description="Disordered" evidence="1">
    <location>
        <begin position="25"/>
        <end position="64"/>
    </location>
</feature>
<proteinExistence type="predicted"/>
<dbReference type="InterPro" id="IPR036514">
    <property type="entry name" value="SGNH_hydro_sf"/>
</dbReference>
<comment type="caution">
    <text evidence="4">The sequence shown here is derived from an EMBL/GenBank/DDBJ whole genome shotgun (WGS) entry which is preliminary data.</text>
</comment>
<evidence type="ECO:0000256" key="2">
    <source>
        <dbReference type="SAM" id="SignalP"/>
    </source>
</evidence>
<dbReference type="SUPFAM" id="SSF52266">
    <property type="entry name" value="SGNH hydrolase"/>
    <property type="match status" value="1"/>
</dbReference>
<feature type="compositionally biased region" description="Low complexity" evidence="1">
    <location>
        <begin position="28"/>
        <end position="60"/>
    </location>
</feature>
<sequence length="425" mass="45956">MSHKRRTLLLAVIVAIIATGCANNEPNASPTIASATPSSPPTEAASTEPPASSPPQSEAPTDPKQLYYERSIVTKGEPARIAAAMKRAKAGQPVTVGVIGGSITAGSLSSDANNKSWAALIRNWWIDHFPESRITFVNAGIGATGSLYGVHRVDQDLLAANPDFVVIEFSVNDMGIATSTETYEGLVRKVLKSANKPGVVYLNMMNGSGNSWQSHFTPVNDKYGIPTISYREAVWPKIQAGELRWSDIAADDVHPNDTGHAMAADLIVHYLDGVQASLDTIGDPDLTLPAPLTDNGYENATVDNNKNLTPASVGDWEAYSDPGLWGDGWKATDKGKPLVLDVTAGYVTVNFARFNFVGKGAQAYVMIDGTTRIDLNADFSGGWGNYIESRTLLKEKEIKPHRLEFYYDDEPYSEFRISSLLIANY</sequence>
<dbReference type="PANTHER" id="PTHR34407:SF1">
    <property type="entry name" value="SGNH HYDROLASE-TYPE ESTERASE DOMAIN-CONTAINING PROTEIN"/>
    <property type="match status" value="1"/>
</dbReference>
<feature type="signal peptide" evidence="2">
    <location>
        <begin position="1"/>
        <end position="24"/>
    </location>
</feature>
<feature type="domain" description="SGNH hydrolase-type esterase" evidence="3">
    <location>
        <begin position="98"/>
        <end position="261"/>
    </location>
</feature>
<name>A0ABW0QXU8_9BACL</name>
<evidence type="ECO:0000313" key="4">
    <source>
        <dbReference type="EMBL" id="MFC5528847.1"/>
    </source>
</evidence>
<protein>
    <submittedName>
        <fullName evidence="4">GDSL-type esterase/lipase family protein</fullName>
    </submittedName>
</protein>
<dbReference type="Proteomes" id="UP001596108">
    <property type="component" value="Unassembled WGS sequence"/>
</dbReference>
<accession>A0ABW0QXU8</accession>
<evidence type="ECO:0000313" key="5">
    <source>
        <dbReference type="Proteomes" id="UP001596108"/>
    </source>
</evidence>
<gene>
    <name evidence="4" type="ORF">ACFPQ4_05175</name>
</gene>
<organism evidence="4 5">
    <name type="scientific">Cohnella yongneupensis</name>
    <dbReference type="NCBI Taxonomy" id="425006"/>
    <lineage>
        <taxon>Bacteria</taxon>
        <taxon>Bacillati</taxon>
        <taxon>Bacillota</taxon>
        <taxon>Bacilli</taxon>
        <taxon>Bacillales</taxon>
        <taxon>Paenibacillaceae</taxon>
        <taxon>Cohnella</taxon>
    </lineage>
</organism>
<dbReference type="Pfam" id="PF13472">
    <property type="entry name" value="Lipase_GDSL_2"/>
    <property type="match status" value="1"/>
</dbReference>
<dbReference type="CDD" id="cd00229">
    <property type="entry name" value="SGNH_hydrolase"/>
    <property type="match status" value="1"/>
</dbReference>
<feature type="chain" id="PRO_5045457009" evidence="2">
    <location>
        <begin position="25"/>
        <end position="425"/>
    </location>
</feature>
<dbReference type="Gene3D" id="3.40.50.1110">
    <property type="entry name" value="SGNH hydrolase"/>
    <property type="match status" value="1"/>
</dbReference>
<dbReference type="PROSITE" id="PS51257">
    <property type="entry name" value="PROKAR_LIPOPROTEIN"/>
    <property type="match status" value="1"/>
</dbReference>
<dbReference type="InterPro" id="IPR013830">
    <property type="entry name" value="SGNH_hydro"/>
</dbReference>
<evidence type="ECO:0000256" key="1">
    <source>
        <dbReference type="SAM" id="MobiDB-lite"/>
    </source>
</evidence>
<keyword evidence="5" id="KW-1185">Reference proteome</keyword>
<keyword evidence="2" id="KW-0732">Signal</keyword>
<dbReference type="EMBL" id="JBHSNC010000013">
    <property type="protein sequence ID" value="MFC5528847.1"/>
    <property type="molecule type" value="Genomic_DNA"/>
</dbReference>
<dbReference type="PANTHER" id="PTHR34407">
    <property type="entry name" value="EXPRESSED PROTEIN"/>
    <property type="match status" value="1"/>
</dbReference>
<dbReference type="RefSeq" id="WP_378110713.1">
    <property type="nucleotide sequence ID" value="NZ_JBHSNC010000013.1"/>
</dbReference>